<evidence type="ECO:0000313" key="10">
    <source>
        <dbReference type="Proteomes" id="UP000237340"/>
    </source>
</evidence>
<sequence length="105" mass="10987">MKILIVCGAGASSAFVAHRLRVTGKERGLTLAVVAGSEGDLPSSLDTIDVLLVGPHLAPRFERISAQAKERGVGVALLPDSVFSARDGVVALDLAVDAEHERSWV</sequence>
<gene>
    <name evidence="9" type="ORF">C3B61_00550</name>
</gene>
<comment type="caution">
    <text evidence="9">The sequence shown here is derived from an EMBL/GenBank/DDBJ whole genome shotgun (WGS) entry which is preliminary data.</text>
</comment>
<keyword evidence="2" id="KW-0597">Phosphoprotein</keyword>
<evidence type="ECO:0000256" key="2">
    <source>
        <dbReference type="ARBA" id="ARBA00022553"/>
    </source>
</evidence>
<feature type="domain" description="PTS EIIB type-3" evidence="8">
    <location>
        <begin position="1"/>
        <end position="105"/>
    </location>
</feature>
<evidence type="ECO:0000256" key="7">
    <source>
        <dbReference type="PROSITE-ProRule" id="PRU00423"/>
    </source>
</evidence>
<dbReference type="Pfam" id="PF02302">
    <property type="entry name" value="PTS_IIB"/>
    <property type="match status" value="1"/>
</dbReference>
<evidence type="ECO:0000256" key="5">
    <source>
        <dbReference type="ARBA" id="ARBA00022683"/>
    </source>
</evidence>
<dbReference type="InterPro" id="IPR013012">
    <property type="entry name" value="PTS_EIIB_3"/>
</dbReference>
<dbReference type="SUPFAM" id="SSF52794">
    <property type="entry name" value="PTS system IIB component-like"/>
    <property type="match status" value="1"/>
</dbReference>
<dbReference type="AlphaFoldDB" id="A0A2S3ZML5"/>
<dbReference type="Proteomes" id="UP000237340">
    <property type="component" value="Unassembled WGS sequence"/>
</dbReference>
<dbReference type="GO" id="GO:0008982">
    <property type="term" value="F:protein-N(PI)-phosphohistidine-sugar phosphotransferase activity"/>
    <property type="evidence" value="ECO:0007669"/>
    <property type="project" value="InterPro"/>
</dbReference>
<keyword evidence="6" id="KW-0418">Kinase</keyword>
<evidence type="ECO:0000256" key="1">
    <source>
        <dbReference type="ARBA" id="ARBA00022448"/>
    </source>
</evidence>
<organism evidence="9 10">
    <name type="scientific">Cryobacterium zongtaii</name>
    <dbReference type="NCBI Taxonomy" id="1259217"/>
    <lineage>
        <taxon>Bacteria</taxon>
        <taxon>Bacillati</taxon>
        <taxon>Actinomycetota</taxon>
        <taxon>Actinomycetes</taxon>
        <taxon>Micrococcales</taxon>
        <taxon>Microbacteriaceae</taxon>
        <taxon>Cryobacterium</taxon>
    </lineage>
</organism>
<dbReference type="GO" id="GO:0009401">
    <property type="term" value="P:phosphoenolpyruvate-dependent sugar phosphotransferase system"/>
    <property type="evidence" value="ECO:0007669"/>
    <property type="project" value="UniProtKB-KW"/>
</dbReference>
<keyword evidence="3 9" id="KW-0762">Sugar transport</keyword>
<evidence type="ECO:0000256" key="3">
    <source>
        <dbReference type="ARBA" id="ARBA00022597"/>
    </source>
</evidence>
<keyword evidence="1" id="KW-0813">Transport</keyword>
<keyword evidence="5" id="KW-0598">Phosphotransferase system</keyword>
<keyword evidence="4" id="KW-0808">Transferase</keyword>
<evidence type="ECO:0000313" key="9">
    <source>
        <dbReference type="EMBL" id="POH70144.1"/>
    </source>
</evidence>
<dbReference type="EMBL" id="PPXD01000001">
    <property type="protein sequence ID" value="POH70144.1"/>
    <property type="molecule type" value="Genomic_DNA"/>
</dbReference>
<accession>A0A2S3ZML5</accession>
<feature type="modified residue" description="Phosphocysteine; by EIIA" evidence="7">
    <location>
        <position position="7"/>
    </location>
</feature>
<name>A0A2S3ZML5_9MICO</name>
<dbReference type="Gene3D" id="3.40.50.2300">
    <property type="match status" value="1"/>
</dbReference>
<reference evidence="9 10" key="1">
    <citation type="submission" date="2018-01" db="EMBL/GenBank/DDBJ databases">
        <title>Cryobacterium sp. nov., from glaciers in China.</title>
        <authorList>
            <person name="Liu Q."/>
            <person name="Xin Y.-H."/>
        </authorList>
    </citation>
    <scope>NUCLEOTIDE SEQUENCE [LARGE SCALE GENOMIC DNA]</scope>
    <source>
        <strain evidence="9 10">TMN-42</strain>
    </source>
</reference>
<keyword evidence="10" id="KW-1185">Reference proteome</keyword>
<dbReference type="RefSeq" id="WP_088457162.1">
    <property type="nucleotide sequence ID" value="NZ_PPXD01000001.1"/>
</dbReference>
<dbReference type="InterPro" id="IPR036095">
    <property type="entry name" value="PTS_EIIB-like_sf"/>
</dbReference>
<evidence type="ECO:0000256" key="6">
    <source>
        <dbReference type="ARBA" id="ARBA00022777"/>
    </source>
</evidence>
<dbReference type="InterPro" id="IPR051819">
    <property type="entry name" value="PTS_sugar-specific_EIIB"/>
</dbReference>
<evidence type="ECO:0000256" key="4">
    <source>
        <dbReference type="ARBA" id="ARBA00022679"/>
    </source>
</evidence>
<proteinExistence type="predicted"/>
<dbReference type="GO" id="GO:0016301">
    <property type="term" value="F:kinase activity"/>
    <property type="evidence" value="ECO:0007669"/>
    <property type="project" value="UniProtKB-KW"/>
</dbReference>
<dbReference type="PANTHER" id="PTHR34581">
    <property type="entry name" value="PTS SYSTEM N,N'-DIACETYLCHITOBIOSE-SPECIFIC EIIB COMPONENT"/>
    <property type="match status" value="1"/>
</dbReference>
<dbReference type="PANTHER" id="PTHR34581:SF2">
    <property type="entry name" value="PTS SYSTEM N,N'-DIACETYLCHITOBIOSE-SPECIFIC EIIB COMPONENT"/>
    <property type="match status" value="1"/>
</dbReference>
<dbReference type="PROSITE" id="PS51100">
    <property type="entry name" value="PTS_EIIB_TYPE_3"/>
    <property type="match status" value="1"/>
</dbReference>
<protein>
    <submittedName>
        <fullName evidence="9">PTS sugar transporter</fullName>
    </submittedName>
</protein>
<dbReference type="InterPro" id="IPR003501">
    <property type="entry name" value="PTS_EIIB_2/3"/>
</dbReference>
<evidence type="ECO:0000259" key="8">
    <source>
        <dbReference type="PROSITE" id="PS51100"/>
    </source>
</evidence>